<evidence type="ECO:0000259" key="3">
    <source>
        <dbReference type="Pfam" id="PF00857"/>
    </source>
</evidence>
<gene>
    <name evidence="4" type="ORF">ABNN70_04615</name>
</gene>
<accession>A0AAU8IHP3</accession>
<dbReference type="SUPFAM" id="SSF52499">
    <property type="entry name" value="Isochorismatase-like hydrolases"/>
    <property type="match status" value="1"/>
</dbReference>
<feature type="domain" description="Isochorismatase-like" evidence="3">
    <location>
        <begin position="4"/>
        <end position="164"/>
    </location>
</feature>
<dbReference type="PRINTS" id="PR01398">
    <property type="entry name" value="ISCHRISMTASE"/>
</dbReference>
<dbReference type="RefSeq" id="WP_353948881.1">
    <property type="nucleotide sequence ID" value="NZ_CP159510.1"/>
</dbReference>
<dbReference type="PANTHER" id="PTHR43540">
    <property type="entry name" value="PEROXYUREIDOACRYLATE/UREIDOACRYLATE AMIDOHYDROLASE-RELATED"/>
    <property type="match status" value="1"/>
</dbReference>
<dbReference type="PANTHER" id="PTHR43540:SF6">
    <property type="entry name" value="ISOCHORISMATASE-LIKE DOMAIN-CONTAINING PROTEIN"/>
    <property type="match status" value="1"/>
</dbReference>
<proteinExistence type="inferred from homology"/>
<dbReference type="CDD" id="cd00431">
    <property type="entry name" value="cysteine_hydrolases"/>
    <property type="match status" value="1"/>
</dbReference>
<sequence length="188" mass="20882">MKKTALLIIDMINPLQFQAGPLLLEGMCRITPQIASLKRRARAAGLPVIYINDNEGRWQSEKSHLIQRAQDGAAWNLVQQILPDPEDFFIIKPRHSGFYATPLQALLTELGTRTLILTGVAGNICVLFTANDAYMRGYQLFIPADCCASNVQEDNDFALKMMKNVLKADIRGQAQIDPADLLSKNPVT</sequence>
<evidence type="ECO:0000256" key="1">
    <source>
        <dbReference type="ARBA" id="ARBA00006336"/>
    </source>
</evidence>
<dbReference type="InterPro" id="IPR000868">
    <property type="entry name" value="Isochorismatase-like_dom"/>
</dbReference>
<reference evidence="4" key="1">
    <citation type="submission" date="2024-06" db="EMBL/GenBank/DDBJ databases">
        <authorList>
            <person name="Fan A."/>
            <person name="Zhang F.Y."/>
            <person name="Zhang L."/>
        </authorList>
    </citation>
    <scope>NUCLEOTIDE SEQUENCE</scope>
    <source>
        <strain evidence="4">Y61</strain>
    </source>
</reference>
<dbReference type="AlphaFoldDB" id="A0AAU8IHP3"/>
<name>A0AAU8IHP3_9BACL</name>
<protein>
    <submittedName>
        <fullName evidence="4">Isochorismatase family cysteine hydrolase</fullName>
        <ecNumber evidence="4">3.-.-.-</ecNumber>
    </submittedName>
</protein>
<dbReference type="InterPro" id="IPR050272">
    <property type="entry name" value="Isochorismatase-like_hydrls"/>
</dbReference>
<evidence type="ECO:0000313" key="4">
    <source>
        <dbReference type="EMBL" id="XCJ17769.1"/>
    </source>
</evidence>
<dbReference type="GO" id="GO:0008908">
    <property type="term" value="F:isochorismatase activity"/>
    <property type="evidence" value="ECO:0007669"/>
    <property type="project" value="InterPro"/>
</dbReference>
<comment type="similarity">
    <text evidence="1">Belongs to the isochorismatase family.</text>
</comment>
<evidence type="ECO:0000256" key="2">
    <source>
        <dbReference type="ARBA" id="ARBA00022801"/>
    </source>
</evidence>
<dbReference type="Gene3D" id="3.40.50.850">
    <property type="entry name" value="Isochorismatase-like"/>
    <property type="match status" value="1"/>
</dbReference>
<dbReference type="InterPro" id="IPR016291">
    <property type="entry name" value="Isochorismatase"/>
</dbReference>
<dbReference type="Pfam" id="PF00857">
    <property type="entry name" value="Isochorismatase"/>
    <property type="match status" value="1"/>
</dbReference>
<organism evidence="4">
    <name type="scientific">Sporolactobacillus sp. Y61</name>
    <dbReference type="NCBI Taxonomy" id="3160863"/>
    <lineage>
        <taxon>Bacteria</taxon>
        <taxon>Bacillati</taxon>
        <taxon>Bacillota</taxon>
        <taxon>Bacilli</taxon>
        <taxon>Bacillales</taxon>
        <taxon>Sporolactobacillaceae</taxon>
        <taxon>Sporolactobacillus</taxon>
    </lineage>
</organism>
<keyword evidence="2 4" id="KW-0378">Hydrolase</keyword>
<dbReference type="InterPro" id="IPR036380">
    <property type="entry name" value="Isochorismatase-like_sf"/>
</dbReference>
<dbReference type="EMBL" id="CP159510">
    <property type="protein sequence ID" value="XCJ17769.1"/>
    <property type="molecule type" value="Genomic_DNA"/>
</dbReference>
<dbReference type="EC" id="3.-.-.-" evidence="4"/>